<comment type="caution">
    <text evidence="1">The sequence shown here is derived from an EMBL/GenBank/DDBJ whole genome shotgun (WGS) entry which is preliminary data.</text>
</comment>
<evidence type="ECO:0000313" key="2">
    <source>
        <dbReference type="Proteomes" id="UP000242699"/>
    </source>
</evidence>
<gene>
    <name evidence="1" type="ORF">C7B43_16850</name>
</gene>
<protein>
    <submittedName>
        <fullName evidence="1">Uncharacterized protein</fullName>
    </submittedName>
</protein>
<evidence type="ECO:0000313" key="1">
    <source>
        <dbReference type="EMBL" id="PSR25458.1"/>
    </source>
</evidence>
<reference evidence="1 2" key="1">
    <citation type="journal article" date="2014" name="BMC Genomics">
        <title>Comparison of environmental and isolate Sulfobacillus genomes reveals diverse carbon, sulfur, nitrogen, and hydrogen metabolisms.</title>
        <authorList>
            <person name="Justice N.B."/>
            <person name="Norman A."/>
            <person name="Brown C.T."/>
            <person name="Singh A."/>
            <person name="Thomas B.C."/>
            <person name="Banfield J.F."/>
        </authorList>
    </citation>
    <scope>NUCLEOTIDE SEQUENCE [LARGE SCALE GENOMIC DNA]</scope>
    <source>
        <strain evidence="1">AMDSBA1</strain>
    </source>
</reference>
<dbReference type="EMBL" id="PXYT01000054">
    <property type="protein sequence ID" value="PSR25458.1"/>
    <property type="molecule type" value="Genomic_DNA"/>
</dbReference>
<organism evidence="1 2">
    <name type="scientific">Sulfobacillus benefaciens</name>
    <dbReference type="NCBI Taxonomy" id="453960"/>
    <lineage>
        <taxon>Bacteria</taxon>
        <taxon>Bacillati</taxon>
        <taxon>Bacillota</taxon>
        <taxon>Clostridia</taxon>
        <taxon>Eubacteriales</taxon>
        <taxon>Clostridiales Family XVII. Incertae Sedis</taxon>
        <taxon>Sulfobacillus</taxon>
    </lineage>
</organism>
<name>A0A2T2WT88_9FIRM</name>
<proteinExistence type="predicted"/>
<dbReference type="Proteomes" id="UP000242699">
    <property type="component" value="Unassembled WGS sequence"/>
</dbReference>
<dbReference type="AlphaFoldDB" id="A0A2T2WT88"/>
<accession>A0A2T2WT88</accession>
<sequence length="137" mass="15440">MEFKDHGLALRPVRIDDGSILYKILAYAHEVYRRCMRGELSYARKMIIGLAEYAVEGWPMEAGRLPEGSKAEGGRTVLDPWQLNMLDAWNPCGDAKAVLGTMTGMVPELSRLNIELSKITGCDPKTETWQRAWELVI</sequence>